<dbReference type="PANTHER" id="PTHR21261:SF15">
    <property type="entry name" value="BEATEN PATH IIIA, ISOFORM D-RELATED"/>
    <property type="match status" value="1"/>
</dbReference>
<keyword evidence="4" id="KW-1185">Reference proteome</keyword>
<evidence type="ECO:0000259" key="2">
    <source>
        <dbReference type="PROSITE" id="PS50835"/>
    </source>
</evidence>
<dbReference type="SMART" id="SM00409">
    <property type="entry name" value="IG"/>
    <property type="match status" value="1"/>
</dbReference>
<dbReference type="Proteomes" id="UP000663880">
    <property type="component" value="Unassembled WGS sequence"/>
</dbReference>
<evidence type="ECO:0000256" key="1">
    <source>
        <dbReference type="SAM" id="SignalP"/>
    </source>
</evidence>
<dbReference type="FunFam" id="2.60.40.10:FF:000437">
    <property type="entry name" value="Beat-IIIc, isoform A"/>
    <property type="match status" value="1"/>
</dbReference>
<accession>A0A821V2V0</accession>
<keyword evidence="1" id="KW-0732">Signal</keyword>
<dbReference type="InterPro" id="IPR007110">
    <property type="entry name" value="Ig-like_dom"/>
</dbReference>
<dbReference type="InterPro" id="IPR003599">
    <property type="entry name" value="Ig_sub"/>
</dbReference>
<gene>
    <name evidence="3" type="ORF">PMACD_LOCUS11276</name>
</gene>
<feature type="domain" description="Ig-like" evidence="2">
    <location>
        <begin position="35"/>
        <end position="128"/>
    </location>
</feature>
<protein>
    <recommendedName>
        <fullName evidence="2">Ig-like domain-containing protein</fullName>
    </recommendedName>
</protein>
<dbReference type="InterPro" id="IPR036179">
    <property type="entry name" value="Ig-like_dom_sf"/>
</dbReference>
<name>A0A821V2V0_9NEOP</name>
<feature type="chain" id="PRO_5032708577" description="Ig-like domain-containing protein" evidence="1">
    <location>
        <begin position="21"/>
        <end position="258"/>
    </location>
</feature>
<feature type="signal peptide" evidence="1">
    <location>
        <begin position="1"/>
        <end position="20"/>
    </location>
</feature>
<dbReference type="PROSITE" id="PS50835">
    <property type="entry name" value="IG_LIKE"/>
    <property type="match status" value="1"/>
</dbReference>
<dbReference type="AlphaFoldDB" id="A0A821V2V0"/>
<evidence type="ECO:0000313" key="4">
    <source>
        <dbReference type="Proteomes" id="UP000663880"/>
    </source>
</evidence>
<dbReference type="EMBL" id="CAJOBZ010000037">
    <property type="protein sequence ID" value="CAF4900884.1"/>
    <property type="molecule type" value="Genomic_DNA"/>
</dbReference>
<sequence length="258" mass="30024">MMFRIVCLCFLVFHLKVSHTLQIIAISVPSMKQRGESVTLTCDYDLEGGKLYSVKWYRDNEEFYRYMPRLRPPQHAHRLEGVKVDLERSSARRVHLRDLTLKSRGLYRCEVSEEAPSFHSAQSEAFMEVYYFSRENPRIVGHERIYELHEPLDVNCTSAKAFPAPALEWQMDGHMVSDRSLLIEYDPEPIPQGFYISTLGLRAQARPHMRVRCIASIGNHKRERTVIIETNSSNRHIETSFSPIMIIISNVFLYQSLS</sequence>
<dbReference type="SUPFAM" id="SSF48726">
    <property type="entry name" value="Immunoglobulin"/>
    <property type="match status" value="1"/>
</dbReference>
<reference evidence="3" key="1">
    <citation type="submission" date="2021-02" db="EMBL/GenBank/DDBJ databases">
        <authorList>
            <person name="Steward A R."/>
        </authorList>
    </citation>
    <scope>NUCLEOTIDE SEQUENCE</scope>
</reference>
<proteinExistence type="predicted"/>
<dbReference type="Gene3D" id="2.60.40.10">
    <property type="entry name" value="Immunoglobulins"/>
    <property type="match status" value="1"/>
</dbReference>
<dbReference type="InterPro" id="IPR013783">
    <property type="entry name" value="Ig-like_fold"/>
</dbReference>
<dbReference type="InterPro" id="IPR013106">
    <property type="entry name" value="Ig_V-set"/>
</dbReference>
<dbReference type="PANTHER" id="PTHR21261">
    <property type="entry name" value="BEAT PROTEIN"/>
    <property type="match status" value="1"/>
</dbReference>
<evidence type="ECO:0000313" key="3">
    <source>
        <dbReference type="EMBL" id="CAF4900884.1"/>
    </source>
</evidence>
<dbReference type="Pfam" id="PF07686">
    <property type="entry name" value="V-set"/>
    <property type="match status" value="1"/>
</dbReference>
<comment type="caution">
    <text evidence="3">The sequence shown here is derived from an EMBL/GenBank/DDBJ whole genome shotgun (WGS) entry which is preliminary data.</text>
</comment>
<dbReference type="OrthoDB" id="6415662at2759"/>
<organism evidence="3 4">
    <name type="scientific">Pieris macdunnoughi</name>
    <dbReference type="NCBI Taxonomy" id="345717"/>
    <lineage>
        <taxon>Eukaryota</taxon>
        <taxon>Metazoa</taxon>
        <taxon>Ecdysozoa</taxon>
        <taxon>Arthropoda</taxon>
        <taxon>Hexapoda</taxon>
        <taxon>Insecta</taxon>
        <taxon>Pterygota</taxon>
        <taxon>Neoptera</taxon>
        <taxon>Endopterygota</taxon>
        <taxon>Lepidoptera</taxon>
        <taxon>Glossata</taxon>
        <taxon>Ditrysia</taxon>
        <taxon>Papilionoidea</taxon>
        <taxon>Pieridae</taxon>
        <taxon>Pierinae</taxon>
        <taxon>Pieris</taxon>
    </lineage>
</organism>